<dbReference type="Proteomes" id="UP001141992">
    <property type="component" value="Unassembled WGS sequence"/>
</dbReference>
<organism evidence="3 4">
    <name type="scientific">Alcaligenes xylosoxydans xylosoxydans</name>
    <name type="common">Achromobacter xylosoxidans</name>
    <dbReference type="NCBI Taxonomy" id="85698"/>
    <lineage>
        <taxon>Bacteria</taxon>
        <taxon>Pseudomonadati</taxon>
        <taxon>Pseudomonadota</taxon>
        <taxon>Betaproteobacteria</taxon>
        <taxon>Burkholderiales</taxon>
        <taxon>Alcaligenaceae</taxon>
        <taxon>Achromobacter</taxon>
    </lineage>
</organism>
<feature type="chain" id="PRO_5002305099" evidence="2">
    <location>
        <begin position="22"/>
        <end position="178"/>
    </location>
</feature>
<gene>
    <name evidence="3" type="ORF">O9570_23905</name>
</gene>
<protein>
    <submittedName>
        <fullName evidence="3">Carboxypeptidase-like regulatory domain-containing protein</fullName>
    </submittedName>
</protein>
<dbReference type="GO" id="GO:0004180">
    <property type="term" value="F:carboxypeptidase activity"/>
    <property type="evidence" value="ECO:0007669"/>
    <property type="project" value="UniProtKB-KW"/>
</dbReference>
<feature type="signal peptide" evidence="2">
    <location>
        <begin position="1"/>
        <end position="21"/>
    </location>
</feature>
<proteinExistence type="predicted"/>
<accession>A0A0M7DNV6</accession>
<keyword evidence="3" id="KW-0645">Protease</keyword>
<feature type="region of interest" description="Disordered" evidence="1">
    <location>
        <begin position="136"/>
        <end position="178"/>
    </location>
</feature>
<evidence type="ECO:0000313" key="4">
    <source>
        <dbReference type="Proteomes" id="UP001141992"/>
    </source>
</evidence>
<sequence length="178" mass="19504">MIRLPRLLRLGCAAAFTLALSGCIPYPAHKTLQPQSAITVQDEAGRPVADARVVLIAAAYPYGYDRFRNEQRTDAEGRASFEARHEWRVEMLAIHGAEVFFWNWCVEKPGYVTHATHDRNAEAFDPRPVVRLRAGESTTCDNPRGSPFMRDQPAAPRPAQAAPARETAGGSAGPPPSP</sequence>
<keyword evidence="2" id="KW-0732">Signal</keyword>
<dbReference type="AlphaFoldDB" id="A0A0D6HUJ8"/>
<reference evidence="3" key="1">
    <citation type="submission" date="2022-12" db="EMBL/GenBank/DDBJ databases">
        <authorList>
            <person name="Voronina O.L."/>
            <person name="Kunda M.S."/>
            <person name="Ryzhova N."/>
            <person name="Aksenova E.I."/>
        </authorList>
    </citation>
    <scope>NUCLEOTIDE SEQUENCE</scope>
    <source>
        <strain evidence="3">SCCH136:Ach223948</strain>
    </source>
</reference>
<dbReference type="KEGG" id="axx:ERS451415_03201"/>
<feature type="compositionally biased region" description="Low complexity" evidence="1">
    <location>
        <begin position="152"/>
        <end position="169"/>
    </location>
</feature>
<keyword evidence="3" id="KW-0121">Carboxypeptidase</keyword>
<comment type="caution">
    <text evidence="3">The sequence shown here is derived from an EMBL/GenBank/DDBJ whole genome shotgun (WGS) entry which is preliminary data.</text>
</comment>
<evidence type="ECO:0000256" key="2">
    <source>
        <dbReference type="SAM" id="SignalP"/>
    </source>
</evidence>
<evidence type="ECO:0000256" key="1">
    <source>
        <dbReference type="SAM" id="MobiDB-lite"/>
    </source>
</evidence>
<evidence type="ECO:0000313" key="3">
    <source>
        <dbReference type="EMBL" id="MCZ8404525.1"/>
    </source>
</evidence>
<dbReference type="RefSeq" id="WP_024069073.1">
    <property type="nucleotide sequence ID" value="NZ_CP054571.1"/>
</dbReference>
<accession>A0A0D6HUJ8</accession>
<keyword evidence="3" id="KW-0378">Hydrolase</keyword>
<dbReference type="eggNOG" id="ENOG5033F43">
    <property type="taxonomic scope" value="Bacteria"/>
</dbReference>
<name>A0A0D6HUJ8_ALCXX</name>
<dbReference type="EMBL" id="JAPZVI010000025">
    <property type="protein sequence ID" value="MCZ8404525.1"/>
    <property type="molecule type" value="Genomic_DNA"/>
</dbReference>
<dbReference type="PROSITE" id="PS51257">
    <property type="entry name" value="PROKAR_LIPOPROTEIN"/>
    <property type="match status" value="1"/>
</dbReference>